<reference evidence="2 3" key="1">
    <citation type="journal article" date="2024" name="ISME J.">
        <title>Staphylococcus epidermidis bacteriocin A37 kills natural competitors with a unique mechanism of action.</title>
        <authorList>
            <person name="Puls J.S."/>
            <person name="Winnerling B."/>
            <person name="Power J.J."/>
            <person name="Kruger A.M."/>
            <person name="Brajtenbach D."/>
            <person name="Johnson M."/>
            <person name="Bilici K."/>
            <person name="Camus L."/>
            <person name="Fliesswasser T."/>
            <person name="Schneider T."/>
            <person name="Sahl H.G."/>
            <person name="Ghosal D."/>
            <person name="Kubitscheck U."/>
            <person name="Heilbronner S."/>
            <person name="Grein F."/>
        </authorList>
    </citation>
    <scope>NUCLEOTIDE SEQUENCE [LARGE SCALE GENOMIC DNA]</scope>
    <source>
        <strain evidence="2 3">SCK7</strain>
    </source>
</reference>
<evidence type="ECO:0000313" key="3">
    <source>
        <dbReference type="Proteomes" id="UP001468345"/>
    </source>
</evidence>
<evidence type="ECO:0000313" key="2">
    <source>
        <dbReference type="EMBL" id="WZG10591.1"/>
    </source>
</evidence>
<evidence type="ECO:0000256" key="1">
    <source>
        <dbReference type="SAM" id="Phobius"/>
    </source>
</evidence>
<dbReference type="RefSeq" id="WP_341636652.1">
    <property type="nucleotide sequence ID" value="NZ_CP133006.1"/>
</dbReference>
<accession>A0ABZ2WEY1</accession>
<keyword evidence="3" id="KW-1185">Reference proteome</keyword>
<keyword evidence="1" id="KW-1133">Transmembrane helix</keyword>
<gene>
    <name evidence="2" type="ORF">SHJJP9002_002620</name>
</gene>
<feature type="transmembrane region" description="Helical" evidence="1">
    <location>
        <begin position="29"/>
        <end position="48"/>
    </location>
</feature>
<dbReference type="EMBL" id="CP133006">
    <property type="protein sequence ID" value="WZG10591.1"/>
    <property type="molecule type" value="Genomic_DNA"/>
</dbReference>
<protein>
    <submittedName>
        <fullName evidence="2">Uncharacterized protein</fullName>
    </submittedName>
</protein>
<dbReference type="Proteomes" id="UP001468345">
    <property type="component" value="Chromosome"/>
</dbReference>
<name>A0ABZ2WEY1_9STAP</name>
<sequence>MSAILLFLGIISISLLILGFLKSNSFIQYSGFILLSLIIFTVVYFLFLTPPESFEKHEVNNHDSVKVDNIDK</sequence>
<keyword evidence="1" id="KW-0472">Membrane</keyword>
<keyword evidence="1" id="KW-0812">Transmembrane</keyword>
<proteinExistence type="predicted"/>
<organism evidence="2 3">
    <name type="scientific">Staphylococcus casei</name>
    <dbReference type="NCBI Taxonomy" id="201828"/>
    <lineage>
        <taxon>Bacteria</taxon>
        <taxon>Bacillati</taxon>
        <taxon>Bacillota</taxon>
        <taxon>Bacilli</taxon>
        <taxon>Bacillales</taxon>
        <taxon>Staphylococcaceae</taxon>
        <taxon>Staphylococcus</taxon>
    </lineage>
</organism>